<dbReference type="Gene3D" id="3.40.1710.10">
    <property type="entry name" value="abc type-2 transporter like domain"/>
    <property type="match status" value="1"/>
</dbReference>
<organism evidence="2 3">
    <name type="scientific">Hathewaya proteolytica DSM 3090</name>
    <dbReference type="NCBI Taxonomy" id="1121331"/>
    <lineage>
        <taxon>Bacteria</taxon>
        <taxon>Bacillati</taxon>
        <taxon>Bacillota</taxon>
        <taxon>Clostridia</taxon>
        <taxon>Eubacteriales</taxon>
        <taxon>Clostridiaceae</taxon>
        <taxon>Hathewaya</taxon>
    </lineage>
</organism>
<accession>A0A1M6N8A0</accession>
<proteinExistence type="predicted"/>
<reference evidence="2 3" key="1">
    <citation type="submission" date="2016-11" db="EMBL/GenBank/DDBJ databases">
        <authorList>
            <person name="Jaros S."/>
            <person name="Januszkiewicz K."/>
            <person name="Wedrychowicz H."/>
        </authorList>
    </citation>
    <scope>NUCLEOTIDE SEQUENCE [LARGE SCALE GENOMIC DNA]</scope>
    <source>
        <strain evidence="2 3">DSM 3090</strain>
    </source>
</reference>
<keyword evidence="1" id="KW-0812">Transmembrane</keyword>
<feature type="transmembrane region" description="Helical" evidence="1">
    <location>
        <begin position="273"/>
        <end position="296"/>
    </location>
</feature>
<keyword evidence="3" id="KW-1185">Reference proteome</keyword>
<sequence length="326" mass="37012">MHKSNNYKSYVGIFVLIMAFVVVSNILINLYIMVIDKSNKALSINIQDNDKTSLSSELADEIRAKNKGAIIYNEQDGIESVAKGNTDLFIIINRDFESKIKLGSFNDVITVYTSFNPSQSKILLETVSKEVLKFWTNAKIKKDNKDLRIKWNQVYGETKQNISLRNVTVITDDGGNIDQIKSDKDDITPNRNDIKIKVNIIILFLSANGLLYFFSKRIMVHKLKGLKTRVELFKVGGKTLYRNNFFTFLIVVSLESILVYSVVLSIYGASLGFILMLFLKFIAYQLAVFIVTGFTLKVSKSMAVYYALNTSFALICGMIIIMWVFI</sequence>
<evidence type="ECO:0000313" key="2">
    <source>
        <dbReference type="EMBL" id="SHJ91877.1"/>
    </source>
</evidence>
<name>A0A1M6N8A0_9CLOT</name>
<protein>
    <recommendedName>
        <fullName evidence="4">ABC-2 family transporter protein</fullName>
    </recommendedName>
</protein>
<dbReference type="STRING" id="1121331.SAMN02745248_01313"/>
<gene>
    <name evidence="2" type="ORF">SAMN02745248_01313</name>
</gene>
<keyword evidence="1" id="KW-0472">Membrane</keyword>
<dbReference type="OrthoDB" id="266913at2"/>
<feature type="transmembrane region" description="Helical" evidence="1">
    <location>
        <begin position="12"/>
        <end position="34"/>
    </location>
</feature>
<evidence type="ECO:0000313" key="3">
    <source>
        <dbReference type="Proteomes" id="UP000183952"/>
    </source>
</evidence>
<dbReference type="AlphaFoldDB" id="A0A1M6N8A0"/>
<feature type="transmembrane region" description="Helical" evidence="1">
    <location>
        <begin position="196"/>
        <end position="214"/>
    </location>
</feature>
<feature type="transmembrane region" description="Helical" evidence="1">
    <location>
        <begin position="303"/>
        <end position="325"/>
    </location>
</feature>
<evidence type="ECO:0008006" key="4">
    <source>
        <dbReference type="Google" id="ProtNLM"/>
    </source>
</evidence>
<evidence type="ECO:0000256" key="1">
    <source>
        <dbReference type="SAM" id="Phobius"/>
    </source>
</evidence>
<keyword evidence="1" id="KW-1133">Transmembrane helix</keyword>
<dbReference type="RefSeq" id="WP_072903321.1">
    <property type="nucleotide sequence ID" value="NZ_FRAD01000009.1"/>
</dbReference>
<dbReference type="Proteomes" id="UP000183952">
    <property type="component" value="Unassembled WGS sequence"/>
</dbReference>
<dbReference type="EMBL" id="FRAD01000009">
    <property type="protein sequence ID" value="SHJ91877.1"/>
    <property type="molecule type" value="Genomic_DNA"/>
</dbReference>
<feature type="transmembrane region" description="Helical" evidence="1">
    <location>
        <begin position="245"/>
        <end position="267"/>
    </location>
</feature>